<organism evidence="3 4">
    <name type="scientific">Cupriavidus necator (strain ATCC 43291 / DSM 13513 / CCUG 52238 / LMG 8453 / N-1)</name>
    <name type="common">Ralstonia eutropha</name>
    <dbReference type="NCBI Taxonomy" id="1042878"/>
    <lineage>
        <taxon>Bacteria</taxon>
        <taxon>Pseudomonadati</taxon>
        <taxon>Pseudomonadota</taxon>
        <taxon>Betaproteobacteria</taxon>
        <taxon>Burkholderiales</taxon>
        <taxon>Burkholderiaceae</taxon>
        <taxon>Cupriavidus</taxon>
    </lineage>
</organism>
<dbReference type="InterPro" id="IPR009078">
    <property type="entry name" value="Ferritin-like_SF"/>
</dbReference>
<dbReference type="InterPro" id="IPR007029">
    <property type="entry name" value="YHS_dom"/>
</dbReference>
<evidence type="ECO:0000313" key="4">
    <source>
        <dbReference type="Proteomes" id="UP000006798"/>
    </source>
</evidence>
<dbReference type="KEGG" id="cnc:CNE_BB1p01880"/>
<name>F8GVX3_CUPNN</name>
<evidence type="ECO:0000259" key="2">
    <source>
        <dbReference type="SMART" id="SM00746"/>
    </source>
</evidence>
<proteinExistence type="predicted"/>
<feature type="region of interest" description="Disordered" evidence="1">
    <location>
        <begin position="84"/>
        <end position="104"/>
    </location>
</feature>
<dbReference type="AlphaFoldDB" id="F8GVX3"/>
<dbReference type="SUPFAM" id="SSF47240">
    <property type="entry name" value="Ferritin-like"/>
    <property type="match status" value="1"/>
</dbReference>
<dbReference type="InterPro" id="IPR012348">
    <property type="entry name" value="RNR-like"/>
</dbReference>
<dbReference type="EMBL" id="CP002879">
    <property type="protein sequence ID" value="AEI81615.1"/>
    <property type="molecule type" value="Genomic_DNA"/>
</dbReference>
<reference evidence="3 4" key="1">
    <citation type="journal article" date="2011" name="J. Bacteriol.">
        <title>Complete genome sequence of the type strain Cupriavidus necator N-1.</title>
        <authorList>
            <person name="Poehlein A."/>
            <person name="Kusian B."/>
            <person name="Friedrich B."/>
            <person name="Daniel R."/>
            <person name="Bowien B."/>
        </authorList>
    </citation>
    <scope>NUCLEOTIDE SEQUENCE [LARGE SCALE GENOMIC DNA]</scope>
    <source>
        <strain evidence="4">ATCC 43291 / DSM 13513 / CCUG 52238 / LMG 8453 / N-1</strain>
        <plasmid evidence="3 4">pBB1</plasmid>
    </source>
</reference>
<protein>
    <recommendedName>
        <fullName evidence="2">TRASH domain-containing protein</fullName>
    </recommendedName>
</protein>
<dbReference type="InterPro" id="IPR011017">
    <property type="entry name" value="TRASH_dom"/>
</dbReference>
<dbReference type="GO" id="GO:0016491">
    <property type="term" value="F:oxidoreductase activity"/>
    <property type="evidence" value="ECO:0007669"/>
    <property type="project" value="InterPro"/>
</dbReference>
<geneLocation type="plasmid" evidence="3 4">
    <name>pBB1</name>
</geneLocation>
<accession>F8GVX3</accession>
<evidence type="ECO:0000313" key="3">
    <source>
        <dbReference type="EMBL" id="AEI81615.1"/>
    </source>
</evidence>
<feature type="domain" description="TRASH" evidence="2">
    <location>
        <begin position="37"/>
        <end position="75"/>
    </location>
</feature>
<dbReference type="Gene3D" id="1.10.620.20">
    <property type="entry name" value="Ribonucleotide Reductase, subunit A"/>
    <property type="match status" value="1"/>
</dbReference>
<dbReference type="Proteomes" id="UP000006798">
    <property type="component" value="Plasmid pBB1"/>
</dbReference>
<gene>
    <name evidence="3" type="ordered locus">CNE_BB1p01880</name>
</gene>
<evidence type="ECO:0000256" key="1">
    <source>
        <dbReference type="SAM" id="MobiDB-lite"/>
    </source>
</evidence>
<dbReference type="SMART" id="SM00746">
    <property type="entry name" value="TRASH"/>
    <property type="match status" value="1"/>
</dbReference>
<sequence>MPTKSTTPNGRNYGITDAQAVPTAAAGPAAPQQFVRDPVCGMEISPQEAAASTEVDQKRYWFCSPHCEQAFLANPAKYILHPVDRRSSAGPSSSPSPPDVAPIPAARPALASRAAKQLAKDPICGMMVDKATALSAERGNRVARFTLNRRRRERFFSNTRRDTYIGIIGTTAAARRYRLPFKGGKHEPRPQRS</sequence>
<keyword evidence="3" id="KW-0614">Plasmid</keyword>
<dbReference type="HOGENOM" id="CLU_1406682_0_0_4"/>
<dbReference type="Pfam" id="PF04945">
    <property type="entry name" value="YHS"/>
    <property type="match status" value="1"/>
</dbReference>